<dbReference type="SUPFAM" id="SSF52540">
    <property type="entry name" value="P-loop containing nucleoside triphosphate hydrolases"/>
    <property type="match status" value="1"/>
</dbReference>
<evidence type="ECO:0000313" key="11">
    <source>
        <dbReference type="Proteomes" id="UP000601435"/>
    </source>
</evidence>
<feature type="domain" description="PpiC" evidence="9">
    <location>
        <begin position="537"/>
        <end position="653"/>
    </location>
</feature>
<dbReference type="PROSITE" id="PS50198">
    <property type="entry name" value="PPIC_PPIASE_2"/>
    <property type="match status" value="1"/>
</dbReference>
<dbReference type="InterPro" id="IPR029000">
    <property type="entry name" value="Cyclophilin-like_dom_sf"/>
</dbReference>
<dbReference type="Gene3D" id="3.10.50.40">
    <property type="match status" value="1"/>
</dbReference>
<evidence type="ECO:0000259" key="8">
    <source>
        <dbReference type="PROSITE" id="PS50072"/>
    </source>
</evidence>
<dbReference type="CDD" id="cd09620">
    <property type="entry name" value="CBM9_like_3"/>
    <property type="match status" value="1"/>
</dbReference>
<dbReference type="CDD" id="cd01926">
    <property type="entry name" value="cyclophilin_ABH_like"/>
    <property type="match status" value="1"/>
</dbReference>
<dbReference type="Gene3D" id="2.40.100.10">
    <property type="entry name" value="Cyclophilin-like"/>
    <property type="match status" value="1"/>
</dbReference>
<dbReference type="Pfam" id="PF13087">
    <property type="entry name" value="AAA_12"/>
    <property type="match status" value="1"/>
</dbReference>
<keyword evidence="4 5" id="KW-0413">Isomerase</keyword>
<dbReference type="PROSITE" id="PS50072">
    <property type="entry name" value="CSA_PPIASE_2"/>
    <property type="match status" value="1"/>
</dbReference>
<dbReference type="PROSITE" id="PS00170">
    <property type="entry name" value="CSA_PPIASE_1"/>
    <property type="match status" value="1"/>
</dbReference>
<feature type="compositionally biased region" description="Basic and acidic residues" evidence="7">
    <location>
        <begin position="245"/>
        <end position="264"/>
    </location>
</feature>
<dbReference type="Gene3D" id="3.40.50.300">
    <property type="entry name" value="P-loop containing nucleotide triphosphate hydrolases"/>
    <property type="match status" value="1"/>
</dbReference>
<accession>A0A812IQW4</accession>
<sequence>MQGLSYYSDSDEEAKGDQPSGPSGAQGGPGPADALAQAQAPAAPEEASPKEQPELELSSVSVPSTSFEELLGILIAPQEQKAEILEAYEKAPPEGRQQLLQDVREMVIKQADDLAQEEEEAEFAEEAMHDASHGQVSDIPQAVVPEEKLSLTPQATRAPVDESTPFEQIIDAWIAQSARTGDGPPPEYKDEIMQVYQDAPPEGQEQMLRDMREMVIKQAQELADEDMPAVADPSGDTKASAAAKARSEAAEPRAPRGQVEEEARLAAEKKAALLAKMGVVPGAPPPPPPREPEQKEPDLPDPKTVRVFFEIAVETKSIGRIEFELFSEVVPKTVENFRCLCTGEMGRSVRTKHRLSFEGSVFHRIIPGFMCQGGDFTRGDGTGGESIYGDRFNDENFDLLHKKGCLSMANAGPDTNGSQFFICTAATPHLDGKHVVFGQVLKGYEVVEKMEALGHRSGKVAKRVSILSCGEIATESAPPPKVARVIDVAPAARLACEGEVVGGGLGLLGLLKEADNTLALEQVKAANLPPPEEQASPEEVHVMHILRKHTGSRKPKNRGGQPITCSQQEAEEYLEEIANQLVGLSADKLRQRFAELAKSESDCASAKKGGDYGRFHRGQREQAFEDAAFALKIGEVSDIVSTMSGVHLILRVFLYVGAELQEPEPWATLTAHDSVIFEDNDFEVFVDANVAWADAEELLLQCCDDRFVLWSKATTHFYKEFEMNAFNTTWDLCLNKPYGDGGSENSTRVLGDKGWTMEPPLRCASNVQPWGSLDNPKRRGEYWTVEICRGIRELLLKGTRTPPLAGDFWRASFSRVQWGLKVNPDTGRYKKHPSCQSCPKPGTAHEDNWVWSPQYAIEMHRPETWGILQFEDSLKVSATYYQEWPSRGAAMAVYYAQHAYAEKHGGAFTTQLPDLMQFSSDPFPVCGDADTIISIAGEGKSAGFEEIGVISPYRMQVLGIRKALGGAVEVRSVDGYQGREKTVIIFSCVRSGSGNIGFLADFRRLNVALTRAKSGLIVVGNPKALATHFLWKNWLEFMRHFELTLPFHTLTMRFLREEDGLRWMEGEIVQKLSTTALVKIPIPENPALPAAKGILEQSDAAPGEWQQLQLGSRVQVCIVGCDDQISRLRLSMLPEPNASAAAETRTEEEPWEASTGRAFQYLPTDRATADPSKSFKEVQRQRKKDRKAKRAWKQNLKGRGQSRGKRRR</sequence>
<evidence type="ECO:0000256" key="7">
    <source>
        <dbReference type="SAM" id="MobiDB-lite"/>
    </source>
</evidence>
<dbReference type="Gene3D" id="2.60.40.1190">
    <property type="match status" value="1"/>
</dbReference>
<dbReference type="EC" id="5.2.1.8" evidence="2"/>
<dbReference type="SUPFAM" id="SSF50891">
    <property type="entry name" value="Cyclophilin-like"/>
    <property type="match status" value="1"/>
</dbReference>
<dbReference type="PANTHER" id="PTHR11071">
    <property type="entry name" value="PEPTIDYL-PROLYL CIS-TRANS ISOMERASE"/>
    <property type="match status" value="1"/>
</dbReference>
<dbReference type="InterPro" id="IPR047187">
    <property type="entry name" value="SF1_C_Upf1"/>
</dbReference>
<organism evidence="10 11">
    <name type="scientific">Symbiodinium necroappetens</name>
    <dbReference type="NCBI Taxonomy" id="1628268"/>
    <lineage>
        <taxon>Eukaryota</taxon>
        <taxon>Sar</taxon>
        <taxon>Alveolata</taxon>
        <taxon>Dinophyceae</taxon>
        <taxon>Suessiales</taxon>
        <taxon>Symbiodiniaceae</taxon>
        <taxon>Symbiodinium</taxon>
    </lineage>
</organism>
<feature type="region of interest" description="Disordered" evidence="7">
    <location>
        <begin position="223"/>
        <end position="264"/>
    </location>
</feature>
<comment type="caution">
    <text evidence="10">The sequence shown here is derived from an EMBL/GenBank/DDBJ whole genome shotgun (WGS) entry which is preliminary data.</text>
</comment>
<dbReference type="SUPFAM" id="SSF49344">
    <property type="entry name" value="CBD9-like"/>
    <property type="match status" value="1"/>
</dbReference>
<dbReference type="EMBL" id="CAJNJA010001781">
    <property type="protein sequence ID" value="CAE7161176.1"/>
    <property type="molecule type" value="Genomic_DNA"/>
</dbReference>
<feature type="compositionally biased region" description="Basic residues" evidence="7">
    <location>
        <begin position="1181"/>
        <end position="1192"/>
    </location>
</feature>
<protein>
    <recommendedName>
        <fullName evidence="2">peptidylprolyl isomerase</fullName>
        <ecNumber evidence="2">5.2.1.8</ecNumber>
    </recommendedName>
</protein>
<evidence type="ECO:0000256" key="2">
    <source>
        <dbReference type="ARBA" id="ARBA00013194"/>
    </source>
</evidence>
<evidence type="ECO:0000256" key="1">
    <source>
        <dbReference type="ARBA" id="ARBA00000971"/>
    </source>
</evidence>
<keyword evidence="3 5" id="KW-0697">Rotamase</keyword>
<name>A0A812IQW4_9DINO</name>
<dbReference type="InterPro" id="IPR041679">
    <property type="entry name" value="DNA2/NAM7-like_C"/>
</dbReference>
<dbReference type="InterPro" id="IPR020892">
    <property type="entry name" value="Cyclophilin-type_PPIase_CS"/>
</dbReference>
<dbReference type="Proteomes" id="UP000601435">
    <property type="component" value="Unassembled WGS sequence"/>
</dbReference>
<dbReference type="AlphaFoldDB" id="A0A812IQW4"/>
<dbReference type="PANTHER" id="PTHR11071:SF561">
    <property type="entry name" value="PEPTIDYL-PROLYL CIS-TRANS ISOMERASE D-RELATED"/>
    <property type="match status" value="1"/>
</dbReference>
<gene>
    <name evidence="10" type="primary">PPIA</name>
    <name evidence="10" type="ORF">SNEC2469_LOCUS381</name>
</gene>
<dbReference type="Pfam" id="PF00639">
    <property type="entry name" value="Rotamase"/>
    <property type="match status" value="1"/>
</dbReference>
<dbReference type="GO" id="GO:0003755">
    <property type="term" value="F:peptidyl-prolyl cis-trans isomerase activity"/>
    <property type="evidence" value="ECO:0007669"/>
    <property type="project" value="UniProtKB-KW"/>
</dbReference>
<evidence type="ECO:0000256" key="5">
    <source>
        <dbReference type="PROSITE-ProRule" id="PRU00278"/>
    </source>
</evidence>
<dbReference type="GO" id="GO:0006457">
    <property type="term" value="P:protein folding"/>
    <property type="evidence" value="ECO:0007669"/>
    <property type="project" value="InterPro"/>
</dbReference>
<comment type="catalytic activity">
    <reaction evidence="1">
        <text>[protein]-peptidylproline (omega=180) = [protein]-peptidylproline (omega=0)</text>
        <dbReference type="Rhea" id="RHEA:16237"/>
        <dbReference type="Rhea" id="RHEA-COMP:10747"/>
        <dbReference type="Rhea" id="RHEA-COMP:10748"/>
        <dbReference type="ChEBI" id="CHEBI:83833"/>
        <dbReference type="ChEBI" id="CHEBI:83834"/>
        <dbReference type="EC" id="5.2.1.8"/>
    </reaction>
</comment>
<dbReference type="PRINTS" id="PR00153">
    <property type="entry name" value="CSAPPISMRASE"/>
</dbReference>
<feature type="region of interest" description="Disordered" evidence="7">
    <location>
        <begin position="1"/>
        <end position="62"/>
    </location>
</feature>
<evidence type="ECO:0000256" key="6">
    <source>
        <dbReference type="SAM" id="Coils"/>
    </source>
</evidence>
<evidence type="ECO:0000256" key="4">
    <source>
        <dbReference type="ARBA" id="ARBA00023235"/>
    </source>
</evidence>
<keyword evidence="6" id="KW-0175">Coiled coil</keyword>
<dbReference type="InterPro" id="IPR027417">
    <property type="entry name" value="P-loop_NTPase"/>
</dbReference>
<dbReference type="GO" id="GO:0016018">
    <property type="term" value="F:cyclosporin A binding"/>
    <property type="evidence" value="ECO:0007669"/>
    <property type="project" value="TreeGrafter"/>
</dbReference>
<dbReference type="Pfam" id="PF00160">
    <property type="entry name" value="Pro_isomerase"/>
    <property type="match status" value="1"/>
</dbReference>
<evidence type="ECO:0000256" key="3">
    <source>
        <dbReference type="ARBA" id="ARBA00023110"/>
    </source>
</evidence>
<dbReference type="FunFam" id="2.40.100.10:FF:000022">
    <property type="entry name" value="Peptidyl-prolyl cis-trans isomerase CYP95"/>
    <property type="match status" value="1"/>
</dbReference>
<dbReference type="InterPro" id="IPR002130">
    <property type="entry name" value="Cyclophilin-type_PPIase_dom"/>
</dbReference>
<evidence type="ECO:0000313" key="10">
    <source>
        <dbReference type="EMBL" id="CAE7161176.1"/>
    </source>
</evidence>
<feature type="coiled-coil region" evidence="6">
    <location>
        <begin position="100"/>
        <end position="134"/>
    </location>
</feature>
<dbReference type="SUPFAM" id="SSF54534">
    <property type="entry name" value="FKBP-like"/>
    <property type="match status" value="1"/>
</dbReference>
<feature type="region of interest" description="Disordered" evidence="7">
    <location>
        <begin position="1139"/>
        <end position="1208"/>
    </location>
</feature>
<feature type="region of interest" description="Disordered" evidence="7">
    <location>
        <begin position="278"/>
        <end position="302"/>
    </location>
</feature>
<keyword evidence="11" id="KW-1185">Reference proteome</keyword>
<reference evidence="10" key="1">
    <citation type="submission" date="2021-02" db="EMBL/GenBank/DDBJ databases">
        <authorList>
            <person name="Dougan E. K."/>
            <person name="Rhodes N."/>
            <person name="Thang M."/>
            <person name="Chan C."/>
        </authorList>
    </citation>
    <scope>NUCLEOTIDE SEQUENCE</scope>
</reference>
<dbReference type="OrthoDB" id="427857at2759"/>
<dbReference type="CDD" id="cd18808">
    <property type="entry name" value="SF1_C_Upf1"/>
    <property type="match status" value="1"/>
</dbReference>
<feature type="compositionally biased region" description="Low complexity" evidence="7">
    <location>
        <begin position="31"/>
        <end position="46"/>
    </location>
</feature>
<feature type="domain" description="PPIase cyclophilin-type" evidence="8">
    <location>
        <begin position="308"/>
        <end position="471"/>
    </location>
</feature>
<dbReference type="InterPro" id="IPR000297">
    <property type="entry name" value="PPIase_PpiC"/>
</dbReference>
<feature type="compositionally biased region" description="Basic and acidic residues" evidence="7">
    <location>
        <begin position="290"/>
        <end position="302"/>
    </location>
</feature>
<evidence type="ECO:0000259" key="9">
    <source>
        <dbReference type="PROSITE" id="PS50198"/>
    </source>
</evidence>
<proteinExistence type="predicted"/>
<dbReference type="GO" id="GO:0005737">
    <property type="term" value="C:cytoplasm"/>
    <property type="evidence" value="ECO:0007669"/>
    <property type="project" value="TreeGrafter"/>
</dbReference>
<dbReference type="InterPro" id="IPR046357">
    <property type="entry name" value="PPIase_dom_sf"/>
</dbReference>